<organism evidence="8 9">
    <name type="scientific">Dipodomys ordii</name>
    <name type="common">Ord's kangaroo rat</name>
    <dbReference type="NCBI Taxonomy" id="10020"/>
    <lineage>
        <taxon>Eukaryota</taxon>
        <taxon>Metazoa</taxon>
        <taxon>Chordata</taxon>
        <taxon>Craniata</taxon>
        <taxon>Vertebrata</taxon>
        <taxon>Euteleostomi</taxon>
        <taxon>Mammalia</taxon>
        <taxon>Eutheria</taxon>
        <taxon>Euarchontoglires</taxon>
        <taxon>Glires</taxon>
        <taxon>Rodentia</taxon>
        <taxon>Castorimorpha</taxon>
        <taxon>Heteromyidae</taxon>
        <taxon>Dipodomyinae</taxon>
        <taxon>Dipodomys</taxon>
    </lineage>
</organism>
<proteinExistence type="inferred from homology"/>
<sequence>MLIFAVFYLDEYLTVFPLRLRKITKDMSVVEQDLDPDSTTGTEFVIDSEEELIKECEELWKDMEKCQNKWSLIGTETLTNSNAQTLIRKVIPLTDDVLTTLGKEELQKLKHDLEIILPTIQSKNKKLKEDFAREQQWLDEQQQIMDTLTTIQSELESQIEAHSKSRLEMTNEMKAKILTIKEFKEKLLIALGEFLEYYFPLPGGKTKRKKTKVEPTAQLITLNEIIEILINRMFDVPHDPYVQINASFWPPYIELLLRNGIALRHPEDPNRIRLEAFHQ</sequence>
<evidence type="ECO:0000256" key="6">
    <source>
        <dbReference type="ARBA" id="ARBA00023242"/>
    </source>
</evidence>
<dbReference type="KEGG" id="dord:105992381"/>
<comment type="similarity">
    <text evidence="3">Belongs to the CENP-K/MCM22 family.</text>
</comment>
<dbReference type="Pfam" id="PF11802">
    <property type="entry name" value="CENP-K"/>
    <property type="match status" value="2"/>
</dbReference>
<gene>
    <name evidence="9" type="primary">Cenpk</name>
</gene>
<keyword evidence="6" id="KW-0539">Nucleus</keyword>
<dbReference type="STRING" id="10020.ENSDORP00000019884"/>
<dbReference type="PANTHER" id="PTHR14401:SF6">
    <property type="entry name" value="CENTROMERE PROTEIN K"/>
    <property type="match status" value="1"/>
</dbReference>
<dbReference type="GO" id="GO:0051382">
    <property type="term" value="P:kinetochore assembly"/>
    <property type="evidence" value="ECO:0007669"/>
    <property type="project" value="InterPro"/>
</dbReference>
<accession>A0A1S3FVV3</accession>
<dbReference type="CTD" id="64105"/>
<keyword evidence="4" id="KW-0158">Chromosome</keyword>
<comment type="subcellular location">
    <subcellularLocation>
        <location evidence="2">Chromosome</location>
        <location evidence="2">Centromere</location>
    </subcellularLocation>
    <subcellularLocation>
        <location evidence="1">Nucleus</location>
    </subcellularLocation>
</comment>
<dbReference type="PANTHER" id="PTHR14401">
    <property type="entry name" value="CENTROMERE PROTEIN K"/>
    <property type="match status" value="1"/>
</dbReference>
<name>A0A1S3FVV3_DIPOR</name>
<dbReference type="OrthoDB" id="9445768at2759"/>
<dbReference type="GO" id="GO:0000070">
    <property type="term" value="P:mitotic sister chromatid segregation"/>
    <property type="evidence" value="ECO:0007669"/>
    <property type="project" value="TreeGrafter"/>
</dbReference>
<dbReference type="InterPro" id="IPR020993">
    <property type="entry name" value="Centromere_CenpK"/>
</dbReference>
<dbReference type="Proteomes" id="UP000081671">
    <property type="component" value="Unplaced"/>
</dbReference>
<evidence type="ECO:0000256" key="3">
    <source>
        <dbReference type="ARBA" id="ARBA00005795"/>
    </source>
</evidence>
<evidence type="ECO:0000256" key="5">
    <source>
        <dbReference type="ARBA" id="ARBA00023054"/>
    </source>
</evidence>
<reference evidence="9" key="1">
    <citation type="submission" date="2025-08" db="UniProtKB">
        <authorList>
            <consortium name="RefSeq"/>
        </authorList>
    </citation>
    <scope>IDENTIFICATION</scope>
    <source>
        <tissue evidence="9">Kidney</tissue>
    </source>
</reference>
<evidence type="ECO:0000256" key="4">
    <source>
        <dbReference type="ARBA" id="ARBA00022454"/>
    </source>
</evidence>
<dbReference type="GO" id="GO:0005634">
    <property type="term" value="C:nucleus"/>
    <property type="evidence" value="ECO:0007669"/>
    <property type="project" value="UniProtKB-SubCell"/>
</dbReference>
<keyword evidence="5" id="KW-0175">Coiled coil</keyword>
<evidence type="ECO:0000313" key="9">
    <source>
        <dbReference type="RefSeq" id="XP_012880688.1"/>
    </source>
</evidence>
<dbReference type="RefSeq" id="XP_012880688.1">
    <property type="nucleotide sequence ID" value="XM_013025234.1"/>
</dbReference>
<dbReference type="InParanoid" id="A0A1S3FVV3"/>
<evidence type="ECO:0000256" key="2">
    <source>
        <dbReference type="ARBA" id="ARBA00004584"/>
    </source>
</evidence>
<evidence type="ECO:0000256" key="1">
    <source>
        <dbReference type="ARBA" id="ARBA00004123"/>
    </source>
</evidence>
<dbReference type="GeneID" id="105992381"/>
<dbReference type="AlphaFoldDB" id="A0A1S3FVV3"/>
<keyword evidence="7" id="KW-0137">Centromere</keyword>
<keyword evidence="8" id="KW-1185">Reference proteome</keyword>
<dbReference type="GO" id="GO:0000775">
    <property type="term" value="C:chromosome, centromeric region"/>
    <property type="evidence" value="ECO:0007669"/>
    <property type="project" value="UniProtKB-SubCell"/>
</dbReference>
<evidence type="ECO:0000313" key="8">
    <source>
        <dbReference type="Proteomes" id="UP000081671"/>
    </source>
</evidence>
<dbReference type="FunCoup" id="A0A1S3FVV3">
    <property type="interactions" value="1591"/>
</dbReference>
<protein>
    <submittedName>
        <fullName evidence="9">Centromere protein K</fullName>
    </submittedName>
</protein>
<evidence type="ECO:0000256" key="7">
    <source>
        <dbReference type="ARBA" id="ARBA00023328"/>
    </source>
</evidence>